<evidence type="ECO:0000313" key="5">
    <source>
        <dbReference type="EMBL" id="KAG6504306.1"/>
    </source>
</evidence>
<dbReference type="PANTHER" id="PTHR12510:SF4">
    <property type="entry name" value="GAMMA-GLUTAMYLAMINECYCLOTRANSFERASE"/>
    <property type="match status" value="1"/>
</dbReference>
<evidence type="ECO:0000256" key="2">
    <source>
        <dbReference type="ARBA" id="ARBA00008861"/>
    </source>
</evidence>
<name>A0A8J5GC20_ZINOF</name>
<comment type="function">
    <text evidence="1">Putative gamma-glutamylcyclotransferase.</text>
</comment>
<dbReference type="GO" id="GO:0061929">
    <property type="term" value="F:gamma-glutamylaminecyclotransferase activity"/>
    <property type="evidence" value="ECO:0007669"/>
    <property type="project" value="InterPro"/>
</dbReference>
<protein>
    <recommendedName>
        <fullName evidence="4">Gamma-glutamylcyclotransferase AIG2-like domain-containing protein</fullName>
    </recommendedName>
</protein>
<evidence type="ECO:0000313" key="6">
    <source>
        <dbReference type="Proteomes" id="UP000734854"/>
    </source>
</evidence>
<feature type="active site" description="Proton acceptor" evidence="3">
    <location>
        <position position="383"/>
    </location>
</feature>
<dbReference type="PANTHER" id="PTHR12510">
    <property type="entry name" value="TROPONIN C-AKIN-1 PROTEIN"/>
    <property type="match status" value="1"/>
</dbReference>
<dbReference type="Proteomes" id="UP000734854">
    <property type="component" value="Unassembled WGS sequence"/>
</dbReference>
<keyword evidence="6" id="KW-1185">Reference proteome</keyword>
<reference evidence="5 6" key="1">
    <citation type="submission" date="2020-08" db="EMBL/GenBank/DDBJ databases">
        <title>Plant Genome Project.</title>
        <authorList>
            <person name="Zhang R.-G."/>
        </authorList>
    </citation>
    <scope>NUCLEOTIDE SEQUENCE [LARGE SCALE GENOMIC DNA]</scope>
    <source>
        <tissue evidence="5">Rhizome</tissue>
    </source>
</reference>
<dbReference type="Pfam" id="PF06094">
    <property type="entry name" value="GGACT"/>
    <property type="match status" value="1"/>
</dbReference>
<dbReference type="InterPro" id="IPR013024">
    <property type="entry name" value="GGCT-like"/>
</dbReference>
<evidence type="ECO:0000259" key="4">
    <source>
        <dbReference type="Pfam" id="PF06094"/>
    </source>
</evidence>
<dbReference type="CDD" id="cd06661">
    <property type="entry name" value="GGCT_like"/>
    <property type="match status" value="1"/>
</dbReference>
<sequence length="470" mass="51766">MEEEEMRSRSDWMQTPASPAQEALSAGKGLCVHAVAVGIRIPALRFRRELVLRVRSSSRFNLLVVVVVVIRGARELEYAICRTVGGLGHLVEEETEKQKWKFVGARLEGDLAAEGAETEGVNEAAVTDLAGPGDALAGPRLRALVQEDDAGAVDDVGLHAADVQHLLDLRHPDHVVVRRPPYLRNRVLKKKAFLCRGRRNQAKRKRRWSIDLYLDGVVVAVSEYADGAKSAVRAIEAVHVALAPVGMNRVLLALHEEANDHPNPATALRTRTTFRIPRRSLSLSISEALIDPAMGGDGMVDGHFVFTYGTLKRGFSNHGLIQELVRAGDASFVGDARTTCRLPLVCGPYRVPFLLNLPGAGERVAGEIYAVSPRGLARMDELEGTRRGHYERLPISVVLLGDPGSQQVEVAAEAYYANPSYAGELWRRNGERSYSVYSEREATGYVKRKDRPQDITFLEQIRLFVASLQS</sequence>
<dbReference type="FunFam" id="3.10.490.10:FF:000009">
    <property type="entry name" value="Putative gamma-glutamylcyclotransferase"/>
    <property type="match status" value="1"/>
</dbReference>
<evidence type="ECO:0000256" key="1">
    <source>
        <dbReference type="ARBA" id="ARBA00002782"/>
    </source>
</evidence>
<proteinExistence type="inferred from homology"/>
<feature type="domain" description="Gamma-glutamylcyclotransferase AIG2-like" evidence="4">
    <location>
        <begin position="305"/>
        <end position="419"/>
    </location>
</feature>
<dbReference type="Gene3D" id="3.10.490.10">
    <property type="entry name" value="Gamma-glutamyl cyclotransferase-like"/>
    <property type="match status" value="1"/>
</dbReference>
<accession>A0A8J5GC20</accession>
<comment type="similarity">
    <text evidence="2">Belongs to the gamma-glutamylcyclotransferase family.</text>
</comment>
<dbReference type="GO" id="GO:0005829">
    <property type="term" value="C:cytosol"/>
    <property type="evidence" value="ECO:0007669"/>
    <property type="project" value="TreeGrafter"/>
</dbReference>
<organism evidence="5 6">
    <name type="scientific">Zingiber officinale</name>
    <name type="common">Ginger</name>
    <name type="synonym">Amomum zingiber</name>
    <dbReference type="NCBI Taxonomy" id="94328"/>
    <lineage>
        <taxon>Eukaryota</taxon>
        <taxon>Viridiplantae</taxon>
        <taxon>Streptophyta</taxon>
        <taxon>Embryophyta</taxon>
        <taxon>Tracheophyta</taxon>
        <taxon>Spermatophyta</taxon>
        <taxon>Magnoliopsida</taxon>
        <taxon>Liliopsida</taxon>
        <taxon>Zingiberales</taxon>
        <taxon>Zingiberaceae</taxon>
        <taxon>Zingiber</taxon>
    </lineage>
</organism>
<dbReference type="InterPro" id="IPR009288">
    <property type="entry name" value="AIG2-like_dom"/>
</dbReference>
<evidence type="ECO:0000256" key="3">
    <source>
        <dbReference type="PIRSR" id="PIRSR639126-1"/>
    </source>
</evidence>
<gene>
    <name evidence="5" type="ORF">ZIOFF_036637</name>
</gene>
<dbReference type="EMBL" id="JACMSC010000010">
    <property type="protein sequence ID" value="KAG6504306.1"/>
    <property type="molecule type" value="Genomic_DNA"/>
</dbReference>
<comment type="caution">
    <text evidence="5">The sequence shown here is derived from an EMBL/GenBank/DDBJ whole genome shotgun (WGS) entry which is preliminary data.</text>
</comment>
<dbReference type="SUPFAM" id="SSF110857">
    <property type="entry name" value="Gamma-glutamyl cyclotransferase-like"/>
    <property type="match status" value="1"/>
</dbReference>
<dbReference type="InterPro" id="IPR036568">
    <property type="entry name" value="GGCT-like_sf"/>
</dbReference>
<dbReference type="AlphaFoldDB" id="A0A8J5GC20"/>
<dbReference type="InterPro" id="IPR039126">
    <property type="entry name" value="GGACT"/>
</dbReference>